<dbReference type="Pfam" id="PF13469">
    <property type="entry name" value="Sulfotransfer_3"/>
    <property type="match status" value="1"/>
</dbReference>
<dbReference type="EMBL" id="SRLE01000014">
    <property type="protein sequence ID" value="TGD71322.1"/>
    <property type="molecule type" value="Genomic_DNA"/>
</dbReference>
<dbReference type="SUPFAM" id="SSF52540">
    <property type="entry name" value="P-loop containing nucleoside triphosphate hydrolases"/>
    <property type="match status" value="1"/>
</dbReference>
<keyword evidence="2" id="KW-1185">Reference proteome</keyword>
<dbReference type="OrthoDB" id="9777890at2"/>
<protein>
    <submittedName>
        <fullName evidence="1">Sulfotransferase</fullName>
    </submittedName>
</protein>
<proteinExistence type="predicted"/>
<sequence>MQPVTLELPHILTLARREAGFFDDMDADLEQRVADFVQWINERGPYTPDQVLAMQRQIQHILASRLHLAADRRRYPGIAKTPVEQPVFVIGFARAGTTLLHALLAQDPQACAPLAWHSRMPSPPPGAGPVCKGRIAYADHDVQSWINLCPGQLILHPYADKGAYQLIEDEELLTLDFRTAYPSLLHRVPTLDVRVVLDGGYGEAVRFHREVVQHLMWNTGKRHWVSKFATAQQDLGALFETYPDALCIWAHRPLSEIYASNVAVRAATYDAINGRPMDWTSQARARAEQMQAAVERMMNSEIIDDPRILHLPFHQLVGDPIGTIEAIYARRGWDVSDEYRQRVGRWLDDPENAVDRYGRYDYSYPPYGLDRKWIEQLFAGYSERFGLRAHQDA</sequence>
<dbReference type="AlphaFoldDB" id="A0A4Z0LVH3"/>
<keyword evidence="1" id="KW-0808">Transferase</keyword>
<evidence type="ECO:0000313" key="2">
    <source>
        <dbReference type="Proteomes" id="UP000298050"/>
    </source>
</evidence>
<reference evidence="1 2" key="1">
    <citation type="submission" date="2019-04" db="EMBL/GenBank/DDBJ databases">
        <title>Taxonomy of novel Haliea sp. from mangrove soil of West Coast of India.</title>
        <authorList>
            <person name="Verma A."/>
            <person name="Kumar P."/>
            <person name="Krishnamurthi S."/>
        </authorList>
    </citation>
    <scope>NUCLEOTIDE SEQUENCE [LARGE SCALE GENOMIC DNA]</scope>
    <source>
        <strain evidence="1 2">SAOS-164</strain>
    </source>
</reference>
<dbReference type="InterPro" id="IPR027417">
    <property type="entry name" value="P-loop_NTPase"/>
</dbReference>
<dbReference type="PANTHER" id="PTHR36451">
    <property type="entry name" value="PAPS-DEPENDENT SULFOTRANSFERASE STF3"/>
    <property type="match status" value="1"/>
</dbReference>
<dbReference type="InterPro" id="IPR052736">
    <property type="entry name" value="Stf3_sulfotransferase"/>
</dbReference>
<accession>A0A4Z0LVH3</accession>
<name>A0A4Z0LVH3_9GAMM</name>
<gene>
    <name evidence="1" type="ORF">E4634_18800</name>
</gene>
<dbReference type="RefSeq" id="WP_135446214.1">
    <property type="nucleotide sequence ID" value="NZ_SRLE01000014.1"/>
</dbReference>
<dbReference type="PANTHER" id="PTHR36451:SF1">
    <property type="entry name" value="OMEGA-HYDROXY-BETA-DIHYDROMENAQUINONE-9 SULFOTRANSFERASE STF3"/>
    <property type="match status" value="1"/>
</dbReference>
<organism evidence="1 2">
    <name type="scientific">Mangrovimicrobium sediminis</name>
    <dbReference type="NCBI Taxonomy" id="2562682"/>
    <lineage>
        <taxon>Bacteria</taxon>
        <taxon>Pseudomonadati</taxon>
        <taxon>Pseudomonadota</taxon>
        <taxon>Gammaproteobacteria</taxon>
        <taxon>Cellvibrionales</taxon>
        <taxon>Halieaceae</taxon>
        <taxon>Mangrovimicrobium</taxon>
    </lineage>
</organism>
<dbReference type="Gene3D" id="3.40.50.300">
    <property type="entry name" value="P-loop containing nucleotide triphosphate hydrolases"/>
    <property type="match status" value="1"/>
</dbReference>
<dbReference type="Proteomes" id="UP000298050">
    <property type="component" value="Unassembled WGS sequence"/>
</dbReference>
<evidence type="ECO:0000313" key="1">
    <source>
        <dbReference type="EMBL" id="TGD71322.1"/>
    </source>
</evidence>
<comment type="caution">
    <text evidence="1">The sequence shown here is derived from an EMBL/GenBank/DDBJ whole genome shotgun (WGS) entry which is preliminary data.</text>
</comment>
<dbReference type="GO" id="GO:0016740">
    <property type="term" value="F:transferase activity"/>
    <property type="evidence" value="ECO:0007669"/>
    <property type="project" value="UniProtKB-KW"/>
</dbReference>